<dbReference type="RefSeq" id="XP_024946886.1">
    <property type="nucleotide sequence ID" value="XM_025091118.1"/>
</dbReference>
<comment type="catalytic activity">
    <reaction evidence="10">
        <text>L-cystine(out) + H(+)(out) = L-cystine(in) + H(+)(in)</text>
        <dbReference type="Rhea" id="RHEA:66172"/>
        <dbReference type="ChEBI" id="CHEBI:15378"/>
        <dbReference type="ChEBI" id="CHEBI:35491"/>
    </reaction>
    <physiologicalReaction direction="left-to-right" evidence="10">
        <dbReference type="Rhea" id="RHEA:66173"/>
    </physiologicalReaction>
</comment>
<feature type="transmembrane region" description="Helical" evidence="11">
    <location>
        <begin position="131"/>
        <end position="152"/>
    </location>
</feature>
<evidence type="ECO:0000313" key="16">
    <source>
        <dbReference type="RefSeq" id="XP_024946885.1"/>
    </source>
</evidence>
<dbReference type="GO" id="GO:0015293">
    <property type="term" value="F:symporter activity"/>
    <property type="evidence" value="ECO:0007669"/>
    <property type="project" value="UniProtKB-KW"/>
</dbReference>
<dbReference type="InterPro" id="IPR005282">
    <property type="entry name" value="LC_transporter"/>
</dbReference>
<feature type="transmembrane region" description="Helical" evidence="11">
    <location>
        <begin position="172"/>
        <end position="192"/>
    </location>
</feature>
<evidence type="ECO:0000256" key="4">
    <source>
        <dbReference type="ARBA" id="ARBA00022692"/>
    </source>
</evidence>
<dbReference type="AlphaFoldDB" id="A0AAJ7RTK7"/>
<dbReference type="RefSeq" id="XP_024946884.1">
    <property type="nucleotide sequence ID" value="XM_025091116.1"/>
</dbReference>
<sequence length="398" mass="45700">MATHIFSMPTRTGRFAGVDTRLNSTCKWTKYLSIVLDVSMFLMSQLVIKKISFRDELSEDVTILIEAQHIDLVRTEPSSFLITRENQTGNWTITVLGLSAGYVTLSSNVTPSTNIIFSDAYVRVIVEKSDVLYHVSAVVGWVYFLAWSISFYPQIYSNYKRKSVVGLNFDFLSLNIVGFIMYALFNCGLYWIPTVEQEYFSRYPKGLNPVQVNDIFFALHAVFATAITILQCFIYERGNQRVSTTARIIHGAFAIFILISIILSLLDTITWLDFLYYCSYVKLAITLIKYVPQAFYNYKRKSTVGWSIGNIFLDFTGGTLSMLQMILNAYNYDDWESIFGDPTKFGLGFFSVAFDIFFIIQHYVLYRRGFATRRSAVYFSMSCFQGSSRVHETAWRLS</sequence>
<evidence type="ECO:0000256" key="11">
    <source>
        <dbReference type="SAM" id="Phobius"/>
    </source>
</evidence>
<comment type="subcellular location">
    <subcellularLocation>
        <location evidence="1">Lysosome membrane</location>
        <topology evidence="1">Multi-pass membrane protein</topology>
    </subcellularLocation>
</comment>
<reference evidence="13 14" key="1">
    <citation type="submission" date="2025-04" db="UniProtKB">
        <authorList>
            <consortium name="RefSeq"/>
        </authorList>
    </citation>
    <scope>IDENTIFICATION</scope>
</reference>
<evidence type="ECO:0000256" key="7">
    <source>
        <dbReference type="ARBA" id="ARBA00022989"/>
    </source>
</evidence>
<dbReference type="RefSeq" id="XP_024946887.1">
    <property type="nucleotide sequence ID" value="XM_025091119.1"/>
</dbReference>
<feature type="transmembrane region" description="Helical" evidence="11">
    <location>
        <begin position="215"/>
        <end position="236"/>
    </location>
</feature>
<protein>
    <submittedName>
        <fullName evidence="13 14">Cystinosin homolog isoform X1</fullName>
    </submittedName>
</protein>
<evidence type="ECO:0000256" key="5">
    <source>
        <dbReference type="ARBA" id="ARBA00022737"/>
    </source>
</evidence>
<dbReference type="GO" id="GO:0015184">
    <property type="term" value="F:L-cystine transmembrane transporter activity"/>
    <property type="evidence" value="ECO:0007669"/>
    <property type="project" value="TreeGrafter"/>
</dbReference>
<organism evidence="12 18">
    <name type="scientific">Cephus cinctus</name>
    <name type="common">Wheat stem sawfly</name>
    <dbReference type="NCBI Taxonomy" id="211228"/>
    <lineage>
        <taxon>Eukaryota</taxon>
        <taxon>Metazoa</taxon>
        <taxon>Ecdysozoa</taxon>
        <taxon>Arthropoda</taxon>
        <taxon>Hexapoda</taxon>
        <taxon>Insecta</taxon>
        <taxon>Pterygota</taxon>
        <taxon>Neoptera</taxon>
        <taxon>Endopterygota</taxon>
        <taxon>Hymenoptera</taxon>
        <taxon>Cephoidea</taxon>
        <taxon>Cephidae</taxon>
        <taxon>Cephus</taxon>
    </lineage>
</organism>
<dbReference type="RefSeq" id="XP_024946888.1">
    <property type="nucleotide sequence ID" value="XM_025091120.1"/>
</dbReference>
<dbReference type="FunFam" id="1.20.1280.290:FF:000022">
    <property type="entry name" value="Cystinosin homolog"/>
    <property type="match status" value="1"/>
</dbReference>
<dbReference type="RefSeq" id="XP_024946885.1">
    <property type="nucleotide sequence ID" value="XM_025091117.1"/>
</dbReference>
<evidence type="ECO:0000256" key="8">
    <source>
        <dbReference type="ARBA" id="ARBA00023136"/>
    </source>
</evidence>
<evidence type="ECO:0000313" key="17">
    <source>
        <dbReference type="RefSeq" id="XP_024946886.1"/>
    </source>
</evidence>
<name>A0AAJ7RTK7_CEPCN</name>
<evidence type="ECO:0000313" key="13">
    <source>
        <dbReference type="RefSeq" id="XP_024946882.1"/>
    </source>
</evidence>
<evidence type="ECO:0000313" key="15">
    <source>
        <dbReference type="RefSeq" id="XP_024946884.1"/>
    </source>
</evidence>
<evidence type="ECO:0000256" key="2">
    <source>
        <dbReference type="ARBA" id="ARBA00006855"/>
    </source>
</evidence>
<comment type="similarity">
    <text evidence="2">Belongs to the cystinosin family.</text>
</comment>
<accession>A0AAJ7RTK7</accession>
<dbReference type="CTD" id="1497"/>
<dbReference type="RefSeq" id="XP_024946883.1">
    <property type="nucleotide sequence ID" value="XM_025091115.1"/>
</dbReference>
<evidence type="ECO:0000313" key="14">
    <source>
        <dbReference type="RefSeq" id="XP_024946883.1"/>
    </source>
</evidence>
<dbReference type="GeneID" id="107273854"/>
<evidence type="ECO:0000256" key="6">
    <source>
        <dbReference type="ARBA" id="ARBA00022847"/>
    </source>
</evidence>
<feature type="transmembrane region" description="Helical" evidence="11">
    <location>
        <begin position="347"/>
        <end position="366"/>
    </location>
</feature>
<dbReference type="NCBIfam" id="TIGR00951">
    <property type="entry name" value="2A43"/>
    <property type="match status" value="1"/>
</dbReference>
<keyword evidence="4 11" id="KW-0812">Transmembrane</keyword>
<keyword evidence="3" id="KW-0813">Transport</keyword>
<keyword evidence="8 11" id="KW-0472">Membrane</keyword>
<dbReference type="GO" id="GO:0005765">
    <property type="term" value="C:lysosomal membrane"/>
    <property type="evidence" value="ECO:0007669"/>
    <property type="project" value="UniProtKB-SubCell"/>
</dbReference>
<keyword evidence="9" id="KW-0458">Lysosome</keyword>
<evidence type="ECO:0000313" key="18">
    <source>
        <dbReference type="RefSeq" id="XP_024946887.1"/>
    </source>
</evidence>
<dbReference type="Proteomes" id="UP000694920">
    <property type="component" value="Unplaced"/>
</dbReference>
<evidence type="ECO:0000313" key="12">
    <source>
        <dbReference type="Proteomes" id="UP000694920"/>
    </source>
</evidence>
<dbReference type="RefSeq" id="XP_024946882.1">
    <property type="nucleotide sequence ID" value="XM_025091114.1"/>
</dbReference>
<dbReference type="FunFam" id="1.20.1280.290:FF:000016">
    <property type="entry name" value="Cystinosin homolog"/>
    <property type="match status" value="1"/>
</dbReference>
<feature type="transmembrane region" description="Helical" evidence="11">
    <location>
        <begin position="274"/>
        <end position="292"/>
    </location>
</feature>
<keyword evidence="5" id="KW-0677">Repeat</keyword>
<keyword evidence="6" id="KW-0769">Symport</keyword>
<evidence type="ECO:0000256" key="1">
    <source>
        <dbReference type="ARBA" id="ARBA00004155"/>
    </source>
</evidence>
<dbReference type="SMART" id="SM00679">
    <property type="entry name" value="CTNS"/>
    <property type="match status" value="2"/>
</dbReference>
<evidence type="ECO:0000256" key="9">
    <source>
        <dbReference type="ARBA" id="ARBA00023228"/>
    </source>
</evidence>
<evidence type="ECO:0000256" key="10">
    <source>
        <dbReference type="ARBA" id="ARBA00048473"/>
    </source>
</evidence>
<proteinExistence type="inferred from homology"/>
<feature type="transmembrane region" description="Helical" evidence="11">
    <location>
        <begin position="248"/>
        <end position="268"/>
    </location>
</feature>
<evidence type="ECO:0000256" key="3">
    <source>
        <dbReference type="ARBA" id="ARBA00022448"/>
    </source>
</evidence>
<feature type="transmembrane region" description="Helical" evidence="11">
    <location>
        <begin position="304"/>
        <end position="327"/>
    </location>
</feature>
<dbReference type="InterPro" id="IPR006603">
    <property type="entry name" value="PQ-loop_rpt"/>
</dbReference>
<dbReference type="PANTHER" id="PTHR13131">
    <property type="entry name" value="CYSTINOSIN"/>
    <property type="match status" value="1"/>
</dbReference>
<keyword evidence="12" id="KW-1185">Reference proteome</keyword>
<dbReference type="Gene3D" id="1.20.1280.290">
    <property type="match status" value="1"/>
</dbReference>
<dbReference type="PANTHER" id="PTHR13131:SF5">
    <property type="entry name" value="CYSTINOSIN"/>
    <property type="match status" value="1"/>
</dbReference>
<evidence type="ECO:0000313" key="19">
    <source>
        <dbReference type="RefSeq" id="XP_024946888.1"/>
    </source>
</evidence>
<gene>
    <name evidence="13 14 15 16 17 18 19" type="primary">LOC107273854</name>
</gene>
<keyword evidence="7 11" id="KW-1133">Transmembrane helix</keyword>
<dbReference type="Pfam" id="PF04193">
    <property type="entry name" value="PQ-loop"/>
    <property type="match status" value="2"/>
</dbReference>